<dbReference type="EMBL" id="OU466861">
    <property type="protein sequence ID" value="CAH2064708.1"/>
    <property type="molecule type" value="Genomic_DNA"/>
</dbReference>
<evidence type="ECO:0000256" key="1">
    <source>
        <dbReference type="SAM" id="MobiDB-lite"/>
    </source>
</evidence>
<feature type="region of interest" description="Disordered" evidence="1">
    <location>
        <begin position="22"/>
        <end position="70"/>
    </location>
</feature>
<protein>
    <submittedName>
        <fullName evidence="3">Uncharacterized protein</fullName>
    </submittedName>
</protein>
<reference evidence="3 4" key="1">
    <citation type="submission" date="2022-03" db="EMBL/GenBank/DDBJ databases">
        <authorList>
            <person name="Nunn A."/>
            <person name="Chopra R."/>
            <person name="Nunn A."/>
            <person name="Contreras Garrido A."/>
        </authorList>
    </citation>
    <scope>NUCLEOTIDE SEQUENCE [LARGE SCALE GENOMIC DNA]</scope>
</reference>
<keyword evidence="4" id="KW-1185">Reference proteome</keyword>
<accession>A0AAU9SEV2</accession>
<dbReference type="Proteomes" id="UP000836841">
    <property type="component" value="Chromosome 5"/>
</dbReference>
<feature type="compositionally biased region" description="Basic and acidic residues" evidence="1">
    <location>
        <begin position="28"/>
        <end position="46"/>
    </location>
</feature>
<evidence type="ECO:0000313" key="3">
    <source>
        <dbReference type="EMBL" id="CAH2064708.1"/>
    </source>
</evidence>
<sequence>MKLVVFMLFLLMLSLYSSGYEEGGGFTRNDRYSSNKVEEPIDRMMDYPDPGPNPKHDPTIPPPPPPMKKT</sequence>
<feature type="signal peptide" evidence="2">
    <location>
        <begin position="1"/>
        <end position="19"/>
    </location>
</feature>
<dbReference type="AlphaFoldDB" id="A0AAU9SEV2"/>
<evidence type="ECO:0000256" key="2">
    <source>
        <dbReference type="SAM" id="SignalP"/>
    </source>
</evidence>
<feature type="chain" id="PRO_5043852108" evidence="2">
    <location>
        <begin position="20"/>
        <end position="70"/>
    </location>
</feature>
<evidence type="ECO:0000313" key="4">
    <source>
        <dbReference type="Proteomes" id="UP000836841"/>
    </source>
</evidence>
<proteinExistence type="predicted"/>
<organism evidence="3 4">
    <name type="scientific">Thlaspi arvense</name>
    <name type="common">Field penny-cress</name>
    <dbReference type="NCBI Taxonomy" id="13288"/>
    <lineage>
        <taxon>Eukaryota</taxon>
        <taxon>Viridiplantae</taxon>
        <taxon>Streptophyta</taxon>
        <taxon>Embryophyta</taxon>
        <taxon>Tracheophyta</taxon>
        <taxon>Spermatophyta</taxon>
        <taxon>Magnoliopsida</taxon>
        <taxon>eudicotyledons</taxon>
        <taxon>Gunneridae</taxon>
        <taxon>Pentapetalae</taxon>
        <taxon>rosids</taxon>
        <taxon>malvids</taxon>
        <taxon>Brassicales</taxon>
        <taxon>Brassicaceae</taxon>
        <taxon>Thlaspideae</taxon>
        <taxon>Thlaspi</taxon>
    </lineage>
</organism>
<name>A0AAU9SEV2_THLAR</name>
<gene>
    <name evidence="3" type="ORF">TAV2_LOCUS15347</name>
</gene>
<feature type="compositionally biased region" description="Pro residues" evidence="1">
    <location>
        <begin position="49"/>
        <end position="70"/>
    </location>
</feature>
<keyword evidence="2" id="KW-0732">Signal</keyword>